<dbReference type="InterPro" id="IPR002205">
    <property type="entry name" value="Topo_IIA_dom_A"/>
</dbReference>
<sequence length="802" mass="89787">MEKEGRIDSLYLEEEMRSSYLSYAMSVIVGRALPDVRDGLKPVQRRILYAMQGLGLYPNRPYRKAARLVGEVLGKYHPHGDTAVYDAMVRMAQDFSLRHPLVDGQGNFGSVDGDPPAAMRYTEVKLSSITQELLEDLDKETVDFQPNFDASLDEPTILPAKLPNLLLNGASGIAVGMATNIPPHNLRELTDACVRMIEESEVSLDELISIVKGPDFPTRGEILGQEGIEEAYKSGKAKITLRGKVSVTTLKGKDCLIINELPYQVNKAKLVQLIAELAQSNKIKGIKNLRDESDKGGIRVVIELSRGTVPQIVLNQLFQYTPLQITFGIILLALAGGKPRLLNLREAIRFFLDHRKEVVTRRATFLLRAEKKKAHILDGLRRALAAIDKVIEIIKSSLSPEEAKKGLIKLLQLSEVQAQAILDMRLGRLTGLEKKKIDEDYKVSVNKIKELEGLLASEERIWSTIKEELLRIKEKYGQPRRTLIKKREKPLILRPEDLIIKEDIVITVTSQGYIKFTPLSAYRRQNRGGKGASGIALTQMDGVDSLILANTHSTLLFFTNIGRVYWAMAYDIPEKKRSAKGRAIVNFLHLREKERVQTVFALDKFEDKRFLLMATKKGVVKKTSLSAYSRPQKGGIIGIRLKEEDELIKVLLTPGEQDIMLCTKKGRAILFSENEVRPTQRASKGVKGISLSPNDEVAAAELAEEGQTLFTITRRGYGKRTLFSKYRKIKRGGKGVINIRLISEKGEVAGMRKVKGTDEIMVITRKGRSIRIRARGIPRIGRNTIGSRIVRLDKDDEVVSIG</sequence>
<dbReference type="EC" id="5.6.2.2" evidence="9"/>
<keyword evidence="7 9" id="KW-0413">Isomerase</keyword>
<dbReference type="SUPFAM" id="SSF56719">
    <property type="entry name" value="Type II DNA topoisomerase"/>
    <property type="match status" value="1"/>
</dbReference>
<keyword evidence="6 9" id="KW-0238">DNA-binding</keyword>
<dbReference type="PANTHER" id="PTHR43493:SF5">
    <property type="entry name" value="DNA GYRASE SUBUNIT A, CHLOROPLASTIC_MITOCHONDRIAL"/>
    <property type="match status" value="1"/>
</dbReference>
<organism evidence="12 13">
    <name type="scientific">Aerophobetes bacterium</name>
    <dbReference type="NCBI Taxonomy" id="2030807"/>
    <lineage>
        <taxon>Bacteria</taxon>
        <taxon>Candidatus Aerophobota</taxon>
    </lineage>
</organism>
<evidence type="ECO:0000256" key="9">
    <source>
        <dbReference type="HAMAP-Rule" id="MF_01897"/>
    </source>
</evidence>
<dbReference type="NCBIfam" id="TIGR01063">
    <property type="entry name" value="gyrA"/>
    <property type="match status" value="1"/>
</dbReference>
<evidence type="ECO:0000256" key="8">
    <source>
        <dbReference type="ARBA" id="ARBA00063644"/>
    </source>
</evidence>
<evidence type="ECO:0000259" key="11">
    <source>
        <dbReference type="PROSITE" id="PS52040"/>
    </source>
</evidence>
<dbReference type="GO" id="GO:0009330">
    <property type="term" value="C:DNA topoisomerase type II (double strand cut, ATP-hydrolyzing) complex"/>
    <property type="evidence" value="ECO:0007669"/>
    <property type="project" value="TreeGrafter"/>
</dbReference>
<evidence type="ECO:0000256" key="6">
    <source>
        <dbReference type="ARBA" id="ARBA00023125"/>
    </source>
</evidence>
<dbReference type="Gene3D" id="2.120.10.90">
    <property type="entry name" value="DNA gyrase/topoisomerase IV, subunit A, C-terminal"/>
    <property type="match status" value="1"/>
</dbReference>
<comment type="function">
    <text evidence="9">A type II topoisomerase that negatively supercoils closed circular double-stranded (ds) DNA in an ATP-dependent manner to modulate DNA topology and maintain chromosomes in an underwound state. Negative supercoiling favors strand separation, and DNA replication, transcription, recombination and repair, all of which involve strand separation. Also able to catalyze the interconversion of other topological isomers of dsDNA rings, including catenanes and knotted rings. Type II topoisomerases break and join 2 DNA strands simultaneously in an ATP-dependent manner.</text>
</comment>
<dbReference type="FunFam" id="3.90.199.10:FF:000001">
    <property type="entry name" value="DNA gyrase subunit A"/>
    <property type="match status" value="1"/>
</dbReference>
<evidence type="ECO:0000256" key="1">
    <source>
        <dbReference type="ARBA" id="ARBA00000185"/>
    </source>
</evidence>
<feature type="active site" description="O-(5'-phospho-DNA)-tyrosine intermediate" evidence="9 10">
    <location>
        <position position="121"/>
    </location>
</feature>
<protein>
    <recommendedName>
        <fullName evidence="9">DNA gyrase subunit A</fullName>
        <ecNumber evidence="9">5.6.2.2</ecNumber>
    </recommendedName>
</protein>
<dbReference type="InterPro" id="IPR050220">
    <property type="entry name" value="Type_II_DNA_Topoisomerases"/>
</dbReference>
<dbReference type="InterPro" id="IPR013757">
    <property type="entry name" value="Topo_IIA_A_a_sf"/>
</dbReference>
<accession>A0A523TGC0</accession>
<dbReference type="PANTHER" id="PTHR43493">
    <property type="entry name" value="DNA GYRASE/TOPOISOMERASE SUBUNIT A"/>
    <property type="match status" value="1"/>
</dbReference>
<dbReference type="SUPFAM" id="SSF101904">
    <property type="entry name" value="GyrA/ParC C-terminal domain-like"/>
    <property type="match status" value="1"/>
</dbReference>
<comment type="catalytic activity">
    <reaction evidence="1 9 10">
        <text>ATP-dependent breakage, passage and rejoining of double-stranded DNA.</text>
        <dbReference type="EC" id="5.6.2.2"/>
    </reaction>
</comment>
<dbReference type="FunFam" id="1.10.268.10:FF:000001">
    <property type="entry name" value="DNA gyrase subunit A"/>
    <property type="match status" value="1"/>
</dbReference>
<proteinExistence type="inferred from homology"/>
<dbReference type="InterPro" id="IPR006691">
    <property type="entry name" value="GyrA/parC_rep"/>
</dbReference>
<comment type="similarity">
    <text evidence="2 9">Belongs to the type II topoisomerase GyrA/ParC subunit family.</text>
</comment>
<evidence type="ECO:0000256" key="4">
    <source>
        <dbReference type="ARBA" id="ARBA00022840"/>
    </source>
</evidence>
<comment type="caution">
    <text evidence="12">The sequence shown here is derived from an EMBL/GenBank/DDBJ whole genome shotgun (WGS) entry which is preliminary data.</text>
</comment>
<dbReference type="SMART" id="SM00434">
    <property type="entry name" value="TOP4c"/>
    <property type="match status" value="1"/>
</dbReference>
<dbReference type="FunFam" id="3.30.1360.40:FF:000002">
    <property type="entry name" value="DNA gyrase subunit A"/>
    <property type="match status" value="1"/>
</dbReference>
<dbReference type="InterPro" id="IPR013758">
    <property type="entry name" value="Topo_IIA_A/C_ab"/>
</dbReference>
<dbReference type="Proteomes" id="UP000316517">
    <property type="component" value="Unassembled WGS sequence"/>
</dbReference>
<dbReference type="InterPro" id="IPR005743">
    <property type="entry name" value="GyrA"/>
</dbReference>
<evidence type="ECO:0000313" key="13">
    <source>
        <dbReference type="Proteomes" id="UP000316517"/>
    </source>
</evidence>
<comment type="subcellular location">
    <subcellularLocation>
        <location evidence="9">Cytoplasm</location>
    </subcellularLocation>
</comment>
<evidence type="ECO:0000256" key="2">
    <source>
        <dbReference type="ARBA" id="ARBA00008263"/>
    </source>
</evidence>
<dbReference type="EMBL" id="SOJT01000083">
    <property type="protein sequence ID" value="TET29363.1"/>
    <property type="molecule type" value="Genomic_DNA"/>
</dbReference>
<dbReference type="GO" id="GO:0006265">
    <property type="term" value="P:DNA topological change"/>
    <property type="evidence" value="ECO:0007669"/>
    <property type="project" value="UniProtKB-UniRule"/>
</dbReference>
<evidence type="ECO:0000256" key="3">
    <source>
        <dbReference type="ARBA" id="ARBA00022741"/>
    </source>
</evidence>
<dbReference type="Pfam" id="PF00521">
    <property type="entry name" value="DNA_topoisoIV"/>
    <property type="match status" value="1"/>
</dbReference>
<dbReference type="GO" id="GO:0005737">
    <property type="term" value="C:cytoplasm"/>
    <property type="evidence" value="ECO:0007669"/>
    <property type="project" value="UniProtKB-SubCell"/>
</dbReference>
<dbReference type="Gene3D" id="1.10.268.10">
    <property type="entry name" value="Topoisomerase, domain 3"/>
    <property type="match status" value="1"/>
</dbReference>
<gene>
    <name evidence="9 12" type="primary">gyrA</name>
    <name evidence="12" type="ORF">E3J68_01870</name>
</gene>
<comment type="subunit">
    <text evidence="8">Heterotetramer composed of ParC and ParE.</text>
</comment>
<dbReference type="InterPro" id="IPR013760">
    <property type="entry name" value="Topo_IIA-like_dom_sf"/>
</dbReference>
<evidence type="ECO:0000256" key="5">
    <source>
        <dbReference type="ARBA" id="ARBA00023029"/>
    </source>
</evidence>
<dbReference type="GO" id="GO:0006261">
    <property type="term" value="P:DNA-templated DNA replication"/>
    <property type="evidence" value="ECO:0007669"/>
    <property type="project" value="UniProtKB-UniRule"/>
</dbReference>
<dbReference type="Pfam" id="PF03989">
    <property type="entry name" value="DNA_gyraseA_C"/>
    <property type="match status" value="6"/>
</dbReference>
<feature type="short sequence motif" description="GyrA-box" evidence="9">
    <location>
        <begin position="525"/>
        <end position="531"/>
    </location>
</feature>
<dbReference type="HAMAP" id="MF_01897">
    <property type="entry name" value="GyrA"/>
    <property type="match status" value="1"/>
</dbReference>
<evidence type="ECO:0000313" key="12">
    <source>
        <dbReference type="EMBL" id="TET29363.1"/>
    </source>
</evidence>
<dbReference type="GO" id="GO:0034335">
    <property type="term" value="F:DNA negative supercoiling activity"/>
    <property type="evidence" value="ECO:0007669"/>
    <property type="project" value="UniProtKB-ARBA"/>
</dbReference>
<keyword evidence="5 9" id="KW-0799">Topoisomerase</keyword>
<dbReference type="GO" id="GO:0003677">
    <property type="term" value="F:DNA binding"/>
    <property type="evidence" value="ECO:0007669"/>
    <property type="project" value="UniProtKB-UniRule"/>
</dbReference>
<dbReference type="FunFam" id="2.120.10.90:FF:000005">
    <property type="entry name" value="DNA topoisomerase 4 subunit A"/>
    <property type="match status" value="1"/>
</dbReference>
<dbReference type="CDD" id="cd00187">
    <property type="entry name" value="TOP4c"/>
    <property type="match status" value="1"/>
</dbReference>
<dbReference type="Gene3D" id="3.90.199.10">
    <property type="entry name" value="Topoisomerase II, domain 5"/>
    <property type="match status" value="1"/>
</dbReference>
<dbReference type="AlphaFoldDB" id="A0A523TGC0"/>
<dbReference type="GO" id="GO:0005694">
    <property type="term" value="C:chromosome"/>
    <property type="evidence" value="ECO:0007669"/>
    <property type="project" value="InterPro"/>
</dbReference>
<reference evidence="12 13" key="1">
    <citation type="submission" date="2019-03" db="EMBL/GenBank/DDBJ databases">
        <title>Metabolic potential of uncultured bacteria and archaea associated with petroleum seepage in deep-sea sediments.</title>
        <authorList>
            <person name="Dong X."/>
            <person name="Hubert C."/>
        </authorList>
    </citation>
    <scope>NUCLEOTIDE SEQUENCE [LARGE SCALE GENOMIC DNA]</scope>
    <source>
        <strain evidence="12">E44_bin3</strain>
    </source>
</reference>
<dbReference type="NCBIfam" id="NF004044">
    <property type="entry name" value="PRK05561.1"/>
    <property type="match status" value="1"/>
</dbReference>
<dbReference type="InterPro" id="IPR035516">
    <property type="entry name" value="Gyrase/topoIV_suA_C"/>
</dbReference>
<comment type="subunit">
    <text evidence="9">Heterotetramer, composed of two GyrA and two GyrB chains. In the heterotetramer, GyrA contains the active site tyrosine that forms a transient covalent intermediate with DNA, while GyrB binds cofactors and catalyzes ATP hydrolysis.</text>
</comment>
<comment type="miscellaneous">
    <text evidence="9">Few gyrases are as efficient as E.coli at forming negative supercoils. Not all organisms have 2 type II topoisomerases; in organisms with a single type II topoisomerase this enzyme also has to decatenate newly replicated chromosomes.</text>
</comment>
<keyword evidence="9" id="KW-0963">Cytoplasm</keyword>
<evidence type="ECO:0000256" key="7">
    <source>
        <dbReference type="ARBA" id="ARBA00023235"/>
    </source>
</evidence>
<dbReference type="GO" id="GO:0005524">
    <property type="term" value="F:ATP binding"/>
    <property type="evidence" value="ECO:0007669"/>
    <property type="project" value="UniProtKB-UniRule"/>
</dbReference>
<name>A0A523TGC0_UNCAE</name>
<feature type="domain" description="Topo IIA-type catalytic" evidence="11">
    <location>
        <begin position="33"/>
        <end position="498"/>
    </location>
</feature>
<keyword evidence="4 9" id="KW-0067">ATP-binding</keyword>
<dbReference type="Gene3D" id="3.30.1360.40">
    <property type="match status" value="1"/>
</dbReference>
<dbReference type="NCBIfam" id="NF004043">
    <property type="entry name" value="PRK05560.1"/>
    <property type="match status" value="1"/>
</dbReference>
<evidence type="ECO:0000256" key="10">
    <source>
        <dbReference type="PROSITE-ProRule" id="PRU01384"/>
    </source>
</evidence>
<keyword evidence="3 9" id="KW-0547">Nucleotide-binding</keyword>
<dbReference type="PROSITE" id="PS52040">
    <property type="entry name" value="TOPO_IIA"/>
    <property type="match status" value="1"/>
</dbReference>